<dbReference type="Gene3D" id="2.170.120.30">
    <property type="match status" value="1"/>
</dbReference>
<proteinExistence type="predicted"/>
<dbReference type="RefSeq" id="WP_162007841.1">
    <property type="nucleotide sequence ID" value="NZ_CP045875.1"/>
</dbReference>
<keyword evidence="3" id="KW-1185">Reference proteome</keyword>
<dbReference type="Gene3D" id="2.170.120.40">
    <property type="entry name" value="YbbR-like domain"/>
    <property type="match status" value="2"/>
</dbReference>
<feature type="region of interest" description="Disordered" evidence="1">
    <location>
        <begin position="310"/>
        <end position="353"/>
    </location>
</feature>
<feature type="compositionally biased region" description="Low complexity" evidence="1">
    <location>
        <begin position="326"/>
        <end position="347"/>
    </location>
</feature>
<dbReference type="AlphaFoldDB" id="A0A5Q2MYH0"/>
<protein>
    <recommendedName>
        <fullName evidence="4">YbbR-like family protein</fullName>
    </recommendedName>
</protein>
<evidence type="ECO:0000256" key="1">
    <source>
        <dbReference type="SAM" id="MobiDB-lite"/>
    </source>
</evidence>
<dbReference type="EMBL" id="CP045875">
    <property type="protein sequence ID" value="QGG46419.1"/>
    <property type="molecule type" value="Genomic_DNA"/>
</dbReference>
<name>A0A5Q2MYH0_9FIRM</name>
<organism evidence="2 3">
    <name type="scientific">Heliorestis convoluta</name>
    <dbReference type="NCBI Taxonomy" id="356322"/>
    <lineage>
        <taxon>Bacteria</taxon>
        <taxon>Bacillati</taxon>
        <taxon>Bacillota</taxon>
        <taxon>Clostridia</taxon>
        <taxon>Eubacteriales</taxon>
        <taxon>Heliobacteriaceae</taxon>
        <taxon>Heliorestis</taxon>
    </lineage>
</organism>
<gene>
    <name evidence="2" type="ORF">FTV88_0240</name>
</gene>
<reference evidence="3" key="1">
    <citation type="submission" date="2019-11" db="EMBL/GenBank/DDBJ databases">
        <title>Genome sequence of Heliorestis convoluta strain HH, an alkaliphilic and minimalistic phototrophic bacterium from a soda lake in Egypt.</title>
        <authorList>
            <person name="Dewey E.D."/>
            <person name="Stokes L.M."/>
            <person name="Burchell B.M."/>
            <person name="Shaffer K.N."/>
            <person name="Huntington A.M."/>
            <person name="Baker J.M."/>
            <person name="Nadendla S."/>
            <person name="Giglio M.G."/>
            <person name="Touchman J.W."/>
            <person name="Blankenship R.E."/>
            <person name="Madigan M.T."/>
            <person name="Sattley W.M."/>
        </authorList>
    </citation>
    <scope>NUCLEOTIDE SEQUENCE [LARGE SCALE GENOMIC DNA]</scope>
    <source>
        <strain evidence="3">HH</strain>
    </source>
</reference>
<dbReference type="Pfam" id="PF07949">
    <property type="entry name" value="YbbR"/>
    <property type="match status" value="3"/>
</dbReference>
<dbReference type="CDD" id="cd20206">
    <property type="entry name" value="YbbR"/>
    <property type="match status" value="1"/>
</dbReference>
<dbReference type="KEGG" id="hcv:FTV88_0240"/>
<evidence type="ECO:0000313" key="2">
    <source>
        <dbReference type="EMBL" id="QGG46419.1"/>
    </source>
</evidence>
<evidence type="ECO:0000313" key="3">
    <source>
        <dbReference type="Proteomes" id="UP000366051"/>
    </source>
</evidence>
<evidence type="ECO:0008006" key="4">
    <source>
        <dbReference type="Google" id="ProtNLM"/>
    </source>
</evidence>
<dbReference type="Proteomes" id="UP000366051">
    <property type="component" value="Chromosome"/>
</dbReference>
<accession>A0A5Q2MYH0</accession>
<dbReference type="PANTHER" id="PTHR37804:SF1">
    <property type="entry name" value="CDAA REGULATORY PROTEIN CDAR"/>
    <property type="match status" value="1"/>
</dbReference>
<dbReference type="InterPro" id="IPR053154">
    <property type="entry name" value="c-di-AMP_regulator"/>
</dbReference>
<dbReference type="InterPro" id="IPR012505">
    <property type="entry name" value="YbbR"/>
</dbReference>
<dbReference type="PANTHER" id="PTHR37804">
    <property type="entry name" value="CDAA REGULATORY PROTEIN CDAR"/>
    <property type="match status" value="1"/>
</dbReference>
<sequence>MDIAAEARKNWVYKIAAISLAILLWIYVQAEHQGTQVLTIPLEVEGMQAGLVIEPELPRVVELRVRGPRATLQNLSAKDFQASLSMSDIELGAVQRTIQVNSPPNIQVISYTPSELDINVDILENRSLPVQYELKGTVPAGYFMRDPVLQPAEVIISGPRERVRAVQRATIEIPIASTETFSQKIPVRLVETGANRTIGDIRISPQSIDVTVPIVEELASKSVPIEPQLSGAPAKGLRITGTRVEPANLTITAGSERIKDIESLRTLPIDINEIKGEVTREVNLMIPTGVQTQNGISRVKVTVLVEGQLEEARPAPTTPIGPPAGQGPTTPIEPQNPPENGEPAPAEGLDEEF</sequence>